<evidence type="ECO:0008006" key="6">
    <source>
        <dbReference type="Google" id="ProtNLM"/>
    </source>
</evidence>
<dbReference type="InterPro" id="IPR031424">
    <property type="entry name" value="QVR-like"/>
</dbReference>
<name>A0A9D4MUI6_DREPO</name>
<keyword evidence="1 3" id="KW-0732">Signal</keyword>
<dbReference type="Proteomes" id="UP000828390">
    <property type="component" value="Unassembled WGS sequence"/>
</dbReference>
<comment type="caution">
    <text evidence="4">The sequence shown here is derived from an EMBL/GenBank/DDBJ whole genome shotgun (WGS) entry which is preliminary data.</text>
</comment>
<dbReference type="PANTHER" id="PTHR33562">
    <property type="entry name" value="ATILLA, ISOFORM B-RELATED-RELATED"/>
    <property type="match status" value="1"/>
</dbReference>
<reference evidence="4" key="1">
    <citation type="journal article" date="2019" name="bioRxiv">
        <title>The Genome of the Zebra Mussel, Dreissena polymorpha: A Resource for Invasive Species Research.</title>
        <authorList>
            <person name="McCartney M.A."/>
            <person name="Auch B."/>
            <person name="Kono T."/>
            <person name="Mallez S."/>
            <person name="Zhang Y."/>
            <person name="Obille A."/>
            <person name="Becker A."/>
            <person name="Abrahante J.E."/>
            <person name="Garbe J."/>
            <person name="Badalamenti J.P."/>
            <person name="Herman A."/>
            <person name="Mangelson H."/>
            <person name="Liachko I."/>
            <person name="Sullivan S."/>
            <person name="Sone E.D."/>
            <person name="Koren S."/>
            <person name="Silverstein K.A.T."/>
            <person name="Beckman K.B."/>
            <person name="Gohl D.M."/>
        </authorList>
    </citation>
    <scope>NUCLEOTIDE SEQUENCE</scope>
    <source>
        <strain evidence="4">Duluth1</strain>
        <tissue evidence="4">Whole animal</tissue>
    </source>
</reference>
<evidence type="ECO:0000256" key="1">
    <source>
        <dbReference type="ARBA" id="ARBA00022729"/>
    </source>
</evidence>
<dbReference type="OrthoDB" id="6050539at2759"/>
<gene>
    <name evidence="4" type="ORF">DPMN_006415</name>
</gene>
<evidence type="ECO:0000256" key="2">
    <source>
        <dbReference type="ARBA" id="ARBA00023180"/>
    </source>
</evidence>
<dbReference type="Pfam" id="PF17064">
    <property type="entry name" value="QVR"/>
    <property type="match status" value="1"/>
</dbReference>
<dbReference type="GO" id="GO:0032222">
    <property type="term" value="P:regulation of synaptic transmission, cholinergic"/>
    <property type="evidence" value="ECO:0007669"/>
    <property type="project" value="InterPro"/>
</dbReference>
<reference evidence="4" key="2">
    <citation type="submission" date="2020-11" db="EMBL/GenBank/DDBJ databases">
        <authorList>
            <person name="McCartney M.A."/>
            <person name="Auch B."/>
            <person name="Kono T."/>
            <person name="Mallez S."/>
            <person name="Becker A."/>
            <person name="Gohl D.M."/>
            <person name="Silverstein K.A.T."/>
            <person name="Koren S."/>
            <person name="Bechman K.B."/>
            <person name="Herman A."/>
            <person name="Abrahante J.E."/>
            <person name="Garbe J."/>
        </authorList>
    </citation>
    <scope>NUCLEOTIDE SEQUENCE</scope>
    <source>
        <strain evidence="4">Duluth1</strain>
        <tissue evidence="4">Whole animal</tissue>
    </source>
</reference>
<keyword evidence="2" id="KW-0325">Glycoprotein</keyword>
<proteinExistence type="predicted"/>
<feature type="signal peptide" evidence="3">
    <location>
        <begin position="1"/>
        <end position="20"/>
    </location>
</feature>
<accession>A0A9D4MUI6</accession>
<sequence length="119" mass="12357">MAKIIMVCCAIFAFIEVARTANVTCYTCESSKDPGCKDPFSSTNLATNSSCDACVKAKIGSVVARGCSAGGETGDRCFTILGTGTCICSTNLCNGSSHVTVTMGTIMGSALYLMSKIFY</sequence>
<protein>
    <recommendedName>
        <fullName evidence="6">Protein quiver</fullName>
    </recommendedName>
</protein>
<dbReference type="GO" id="GO:0030431">
    <property type="term" value="P:sleep"/>
    <property type="evidence" value="ECO:0007669"/>
    <property type="project" value="InterPro"/>
</dbReference>
<keyword evidence="5" id="KW-1185">Reference proteome</keyword>
<evidence type="ECO:0000256" key="3">
    <source>
        <dbReference type="SAM" id="SignalP"/>
    </source>
</evidence>
<dbReference type="AlphaFoldDB" id="A0A9D4MUI6"/>
<dbReference type="EMBL" id="JAIWYP010000001">
    <property type="protein sequence ID" value="KAH3882475.1"/>
    <property type="molecule type" value="Genomic_DNA"/>
</dbReference>
<organism evidence="4 5">
    <name type="scientific">Dreissena polymorpha</name>
    <name type="common">Zebra mussel</name>
    <name type="synonym">Mytilus polymorpha</name>
    <dbReference type="NCBI Taxonomy" id="45954"/>
    <lineage>
        <taxon>Eukaryota</taxon>
        <taxon>Metazoa</taxon>
        <taxon>Spiralia</taxon>
        <taxon>Lophotrochozoa</taxon>
        <taxon>Mollusca</taxon>
        <taxon>Bivalvia</taxon>
        <taxon>Autobranchia</taxon>
        <taxon>Heteroconchia</taxon>
        <taxon>Euheterodonta</taxon>
        <taxon>Imparidentia</taxon>
        <taxon>Neoheterodontei</taxon>
        <taxon>Myida</taxon>
        <taxon>Dreissenoidea</taxon>
        <taxon>Dreissenidae</taxon>
        <taxon>Dreissena</taxon>
    </lineage>
</organism>
<evidence type="ECO:0000313" key="5">
    <source>
        <dbReference type="Proteomes" id="UP000828390"/>
    </source>
</evidence>
<feature type="chain" id="PRO_5039044376" description="Protein quiver" evidence="3">
    <location>
        <begin position="21"/>
        <end position="119"/>
    </location>
</feature>
<evidence type="ECO:0000313" key="4">
    <source>
        <dbReference type="EMBL" id="KAH3882475.1"/>
    </source>
</evidence>
<dbReference type="InterPro" id="IPR050975">
    <property type="entry name" value="Sleep_regulator"/>
</dbReference>